<reference evidence="3 4" key="1">
    <citation type="journal article" date="2018" name="Plant J.">
        <title>Genome sequences of Chlorella sorokiniana UTEX 1602 and Micractinium conductrix SAG 241.80: implications to maltose excretion by a green alga.</title>
        <authorList>
            <person name="Arriola M.B."/>
            <person name="Velmurugan N."/>
            <person name="Zhang Y."/>
            <person name="Plunkett M.H."/>
            <person name="Hondzo H."/>
            <person name="Barney B.M."/>
        </authorList>
    </citation>
    <scope>NUCLEOTIDE SEQUENCE [LARGE SCALE GENOMIC DNA]</scope>
    <source>
        <strain evidence="4">UTEX 1602</strain>
    </source>
</reference>
<dbReference type="GO" id="GO:0000387">
    <property type="term" value="P:spliceosomal snRNP assembly"/>
    <property type="evidence" value="ECO:0007669"/>
    <property type="project" value="InterPro"/>
</dbReference>
<feature type="compositionally biased region" description="Low complexity" evidence="2">
    <location>
        <begin position="18"/>
        <end position="27"/>
    </location>
</feature>
<feature type="region of interest" description="Disordered" evidence="2">
    <location>
        <begin position="94"/>
        <end position="120"/>
    </location>
</feature>
<keyword evidence="4" id="KW-1185">Reference proteome</keyword>
<dbReference type="EMBL" id="LHPG02000008">
    <property type="protein sequence ID" value="PRW56469.1"/>
    <property type="molecule type" value="Genomic_DNA"/>
</dbReference>
<comment type="caution">
    <text evidence="3">The sequence shown here is derived from an EMBL/GenBank/DDBJ whole genome shotgun (WGS) entry which is preliminary data.</text>
</comment>
<dbReference type="Pfam" id="PF04938">
    <property type="entry name" value="SIP1"/>
    <property type="match status" value="1"/>
</dbReference>
<protein>
    <submittedName>
        <fullName evidence="3">Gem-associated 2</fullName>
    </submittedName>
</protein>
<accession>A0A2P6TQY4</accession>
<dbReference type="GO" id="GO:0032797">
    <property type="term" value="C:SMN complex"/>
    <property type="evidence" value="ECO:0007669"/>
    <property type="project" value="TreeGrafter"/>
</dbReference>
<comment type="similarity">
    <text evidence="1">Belongs to the gemin-2 family.</text>
</comment>
<dbReference type="STRING" id="3076.A0A2P6TQY4"/>
<gene>
    <name evidence="3" type="ORF">C2E21_4771</name>
</gene>
<feature type="compositionally biased region" description="Acidic residues" evidence="2">
    <location>
        <begin position="28"/>
        <end position="49"/>
    </location>
</feature>
<feature type="compositionally biased region" description="Basic and acidic residues" evidence="2">
    <location>
        <begin position="7"/>
        <end position="17"/>
    </location>
</feature>
<proteinExistence type="inferred from homology"/>
<sequence>MQAAESEQAKPAEREAATTEAAGAAAAFDEDQEYDDEEGSEEEDSSSDSDADRREFGIYQALPVEEGEPDWEAECLDVQEYLRRVRYEAEHLPDVVTAAPPSQQTAADAPNPQRDRPTSFDRFLAADPGVAPCDPSLKPSAAWTLDFLRQFSQLRRRLQREFELTCGQPAAGADLGGGLRISPEAAAGSGALEAAAQEELAALSLDPPSALTPELQQLQGQDQLQVRRQLHAAIRQVVREEQLDPAAAALLYALSARIEKPLHAGTCALYRQLLRLCASQRAALGSAADPSLPHLNIMIVIAGAYFAQDEELATMWDDDE</sequence>
<evidence type="ECO:0000256" key="2">
    <source>
        <dbReference type="SAM" id="MobiDB-lite"/>
    </source>
</evidence>
<dbReference type="AlphaFoldDB" id="A0A2P6TQY4"/>
<dbReference type="InterPro" id="IPR035426">
    <property type="entry name" value="Gemin2/Brr1"/>
</dbReference>
<dbReference type="GO" id="GO:0005634">
    <property type="term" value="C:nucleus"/>
    <property type="evidence" value="ECO:0007669"/>
    <property type="project" value="TreeGrafter"/>
</dbReference>
<organism evidence="3 4">
    <name type="scientific">Chlorella sorokiniana</name>
    <name type="common">Freshwater green alga</name>
    <dbReference type="NCBI Taxonomy" id="3076"/>
    <lineage>
        <taxon>Eukaryota</taxon>
        <taxon>Viridiplantae</taxon>
        <taxon>Chlorophyta</taxon>
        <taxon>core chlorophytes</taxon>
        <taxon>Trebouxiophyceae</taxon>
        <taxon>Chlorellales</taxon>
        <taxon>Chlorellaceae</taxon>
        <taxon>Chlorella clade</taxon>
        <taxon>Chlorella</taxon>
    </lineage>
</organism>
<name>A0A2P6TQY4_CHLSO</name>
<dbReference type="Gene3D" id="1.20.58.1070">
    <property type="match status" value="1"/>
</dbReference>
<dbReference type="PANTHER" id="PTHR12794">
    <property type="entry name" value="GEMIN2"/>
    <property type="match status" value="1"/>
</dbReference>
<dbReference type="Proteomes" id="UP000239899">
    <property type="component" value="Unassembled WGS sequence"/>
</dbReference>
<evidence type="ECO:0000313" key="4">
    <source>
        <dbReference type="Proteomes" id="UP000239899"/>
    </source>
</evidence>
<evidence type="ECO:0000256" key="1">
    <source>
        <dbReference type="ARBA" id="ARBA00025758"/>
    </source>
</evidence>
<dbReference type="PANTHER" id="PTHR12794:SF0">
    <property type="entry name" value="GEM-ASSOCIATED PROTEIN 2"/>
    <property type="match status" value="1"/>
</dbReference>
<evidence type="ECO:0000313" key="3">
    <source>
        <dbReference type="EMBL" id="PRW56469.1"/>
    </source>
</evidence>
<feature type="region of interest" description="Disordered" evidence="2">
    <location>
        <begin position="1"/>
        <end position="68"/>
    </location>
</feature>
<dbReference type="OrthoDB" id="515034at2759"/>